<accession>A0A2T7UAN2</accession>
<sequence>MVFFRKYPIRNTPKIDPCDFSELQTQAVGCYCRGMTDHELNEELLDAVADADLLKIQQCLQAGADIHHVRSMGQDHGSLQPVTVLSMVLFRVSDNMLEEPDLQKFKEITAMLLAHGADTVYAMAFAQERYGRYDDSLHDEAYVMMPVWHLIAQAHARRA</sequence>
<evidence type="ECO:0000313" key="1">
    <source>
        <dbReference type="EMBL" id="PVE41753.1"/>
    </source>
</evidence>
<evidence type="ECO:0008006" key="3">
    <source>
        <dbReference type="Google" id="ProtNLM"/>
    </source>
</evidence>
<gene>
    <name evidence="1" type="ORF">H663_015585</name>
</gene>
<proteinExistence type="predicted"/>
<dbReference type="EMBL" id="LFYT02000024">
    <property type="protein sequence ID" value="PVE41753.1"/>
    <property type="molecule type" value="Genomic_DNA"/>
</dbReference>
<dbReference type="Proteomes" id="UP000037507">
    <property type="component" value="Unassembled WGS sequence"/>
</dbReference>
<evidence type="ECO:0000313" key="2">
    <source>
        <dbReference type="Proteomes" id="UP000037507"/>
    </source>
</evidence>
<reference evidence="1" key="1">
    <citation type="submission" date="2017-04" db="EMBL/GenBank/DDBJ databases">
        <title>Unexpected and diverse lifestyles within the genus Limnohabitans.</title>
        <authorList>
            <person name="Kasalicky V."/>
            <person name="Mehrshad M."/>
            <person name="Andrei S.-A."/>
            <person name="Salcher M."/>
            <person name="Kratochvilova H."/>
            <person name="Simek K."/>
            <person name="Ghai R."/>
        </authorList>
    </citation>
    <scope>NUCLEOTIDE SEQUENCE [LARGE SCALE GENOMIC DNA]</scope>
    <source>
        <strain evidence="1">II-D5</strain>
    </source>
</reference>
<organism evidence="1 2">
    <name type="scientific">Limnohabitans planktonicus II-D5</name>
    <dbReference type="NCBI Taxonomy" id="1293045"/>
    <lineage>
        <taxon>Bacteria</taxon>
        <taxon>Pseudomonadati</taxon>
        <taxon>Pseudomonadota</taxon>
        <taxon>Betaproteobacteria</taxon>
        <taxon>Burkholderiales</taxon>
        <taxon>Comamonadaceae</taxon>
        <taxon>Limnohabitans</taxon>
    </lineage>
</organism>
<keyword evidence="2" id="KW-1185">Reference proteome</keyword>
<dbReference type="AlphaFoldDB" id="A0A2T7UAN2"/>
<protein>
    <recommendedName>
        <fullName evidence="3">Ankyrin repeat domain-containing protein</fullName>
    </recommendedName>
</protein>
<name>A0A2T7UAN2_9BURK</name>
<comment type="caution">
    <text evidence="1">The sequence shown here is derived from an EMBL/GenBank/DDBJ whole genome shotgun (WGS) entry which is preliminary data.</text>
</comment>